<dbReference type="InterPro" id="IPR000550">
    <property type="entry name" value="Hppk"/>
</dbReference>
<accession>A0A838CZB5</accession>
<dbReference type="AlphaFoldDB" id="A0A838CZB5"/>
<evidence type="ECO:0000256" key="6">
    <source>
        <dbReference type="ARBA" id="ARBA00022777"/>
    </source>
</evidence>
<dbReference type="PANTHER" id="PTHR43071:SF1">
    <property type="entry name" value="2-AMINO-4-HYDROXY-6-HYDROXYMETHYLDIHYDROPTERIDINE PYROPHOSPHOKINASE"/>
    <property type="match status" value="1"/>
</dbReference>
<comment type="caution">
    <text evidence="10">The sequence shown here is derived from an EMBL/GenBank/DDBJ whole genome shotgun (WGS) entry which is preliminary data.</text>
</comment>
<proteinExistence type="predicted"/>
<evidence type="ECO:0000256" key="3">
    <source>
        <dbReference type="ARBA" id="ARBA00013253"/>
    </source>
</evidence>
<keyword evidence="4 10" id="KW-0808">Transferase</keyword>
<feature type="domain" description="7,8-dihydro-6-hydroxymethylpterin-pyrophosphokinase" evidence="9">
    <location>
        <begin position="5"/>
        <end position="133"/>
    </location>
</feature>
<evidence type="ECO:0000259" key="9">
    <source>
        <dbReference type="Pfam" id="PF01288"/>
    </source>
</evidence>
<name>A0A838CZB5_9BACI</name>
<organism evidence="10 11">
    <name type="scientific">Halobacillus locisalis</name>
    <dbReference type="NCBI Taxonomy" id="220753"/>
    <lineage>
        <taxon>Bacteria</taxon>
        <taxon>Bacillati</taxon>
        <taxon>Bacillota</taxon>
        <taxon>Bacilli</taxon>
        <taxon>Bacillales</taxon>
        <taxon>Bacillaceae</taxon>
        <taxon>Halobacillus</taxon>
    </lineage>
</organism>
<dbReference type="UniPathway" id="UPA00077">
    <property type="reaction ID" value="UER00155"/>
</dbReference>
<evidence type="ECO:0000256" key="7">
    <source>
        <dbReference type="ARBA" id="ARBA00022840"/>
    </source>
</evidence>
<evidence type="ECO:0000256" key="2">
    <source>
        <dbReference type="ARBA" id="ARBA00005051"/>
    </source>
</evidence>
<dbReference type="EC" id="2.7.6.3" evidence="3"/>
<gene>
    <name evidence="10" type="primary">folK</name>
    <name evidence="10" type="ORF">H0266_19250</name>
</gene>
<dbReference type="GO" id="GO:0005524">
    <property type="term" value="F:ATP binding"/>
    <property type="evidence" value="ECO:0007669"/>
    <property type="project" value="UniProtKB-KW"/>
</dbReference>
<reference evidence="10 11" key="1">
    <citation type="journal article" date="2004" name="Extremophiles">
        <title>Halobacillus locisalis sp. nov., a halophilic bacterium isolated from a marine solar saltern of the Yellow Sea in Korea.</title>
        <authorList>
            <person name="Yoon J.H."/>
            <person name="Kang K.H."/>
            <person name="Oh T.K."/>
            <person name="Park Y.H."/>
        </authorList>
    </citation>
    <scope>NUCLEOTIDE SEQUENCE [LARGE SCALE GENOMIC DNA]</scope>
    <source>
        <strain evidence="10 11">KCTC 3788</strain>
    </source>
</reference>
<evidence type="ECO:0000256" key="4">
    <source>
        <dbReference type="ARBA" id="ARBA00022679"/>
    </source>
</evidence>
<dbReference type="EMBL" id="JACEFG010000007">
    <property type="protein sequence ID" value="MBA2177018.1"/>
    <property type="molecule type" value="Genomic_DNA"/>
</dbReference>
<dbReference type="Proteomes" id="UP000571017">
    <property type="component" value="Unassembled WGS sequence"/>
</dbReference>
<dbReference type="RefSeq" id="WP_181474067.1">
    <property type="nucleotide sequence ID" value="NZ_JACEFG010000007.1"/>
</dbReference>
<dbReference type="PANTHER" id="PTHR43071">
    <property type="entry name" value="2-AMINO-4-HYDROXY-6-HYDROXYMETHYLDIHYDROPTERIDINE PYROPHOSPHOKINASE"/>
    <property type="match status" value="1"/>
</dbReference>
<keyword evidence="11" id="KW-1185">Reference proteome</keyword>
<evidence type="ECO:0000256" key="8">
    <source>
        <dbReference type="ARBA" id="ARBA00022909"/>
    </source>
</evidence>
<keyword evidence="6 10" id="KW-0418">Kinase</keyword>
<protein>
    <recommendedName>
        <fullName evidence="3">2-amino-4-hydroxy-6-hydroxymethyldihydropteridine diphosphokinase</fullName>
        <ecNumber evidence="3">2.7.6.3</ecNumber>
    </recommendedName>
</protein>
<comment type="pathway">
    <text evidence="2">Cofactor biosynthesis; tetrahydrofolate biosynthesis; 2-amino-4-hydroxy-6-hydroxymethyl-7,8-dihydropteridine diphosphate from 7,8-dihydroneopterin triphosphate: step 4/4.</text>
</comment>
<dbReference type="Pfam" id="PF01288">
    <property type="entry name" value="HPPK"/>
    <property type="match status" value="1"/>
</dbReference>
<sequence length="165" mass="18816">MSTAFVALGSNLSKREEYLSEAIDLLDGHEAIRVSKRSSVYETEPVGYVDQQDFLNMVVQVETSLSADQLLDQCQQIEQELGRKRIVEWGPRTIDLDILLFDDEHMTKEHLTVPHPHMHERAFVMVPLVDVAPTIQIPALHQTAQEILDGLPDEEVRSMRVWGEI</sequence>
<comment type="catalytic activity">
    <reaction evidence="1">
        <text>6-hydroxymethyl-7,8-dihydropterin + ATP = (7,8-dihydropterin-6-yl)methyl diphosphate + AMP + H(+)</text>
        <dbReference type="Rhea" id="RHEA:11412"/>
        <dbReference type="ChEBI" id="CHEBI:15378"/>
        <dbReference type="ChEBI" id="CHEBI:30616"/>
        <dbReference type="ChEBI" id="CHEBI:44841"/>
        <dbReference type="ChEBI" id="CHEBI:72950"/>
        <dbReference type="ChEBI" id="CHEBI:456215"/>
        <dbReference type="EC" id="2.7.6.3"/>
    </reaction>
</comment>
<dbReference type="GO" id="GO:0046654">
    <property type="term" value="P:tetrahydrofolate biosynthetic process"/>
    <property type="evidence" value="ECO:0007669"/>
    <property type="project" value="UniProtKB-UniPathway"/>
</dbReference>
<evidence type="ECO:0000256" key="1">
    <source>
        <dbReference type="ARBA" id="ARBA00000198"/>
    </source>
</evidence>
<keyword evidence="7" id="KW-0067">ATP-binding</keyword>
<evidence type="ECO:0000256" key="5">
    <source>
        <dbReference type="ARBA" id="ARBA00022741"/>
    </source>
</evidence>
<dbReference type="NCBIfam" id="TIGR01498">
    <property type="entry name" value="folK"/>
    <property type="match status" value="1"/>
</dbReference>
<dbReference type="InterPro" id="IPR035907">
    <property type="entry name" value="Hppk_sf"/>
</dbReference>
<dbReference type="GO" id="GO:0046656">
    <property type="term" value="P:folic acid biosynthetic process"/>
    <property type="evidence" value="ECO:0007669"/>
    <property type="project" value="UniProtKB-KW"/>
</dbReference>
<dbReference type="CDD" id="cd00483">
    <property type="entry name" value="HPPK"/>
    <property type="match status" value="1"/>
</dbReference>
<dbReference type="Gene3D" id="3.30.70.560">
    <property type="entry name" value="7,8-Dihydro-6-hydroxymethylpterin-pyrophosphokinase HPPK"/>
    <property type="match status" value="1"/>
</dbReference>
<dbReference type="SUPFAM" id="SSF55083">
    <property type="entry name" value="6-hydroxymethyl-7,8-dihydropterin pyrophosphokinase, HPPK"/>
    <property type="match status" value="1"/>
</dbReference>
<evidence type="ECO:0000313" key="10">
    <source>
        <dbReference type="EMBL" id="MBA2177018.1"/>
    </source>
</evidence>
<keyword evidence="5" id="KW-0547">Nucleotide-binding</keyword>
<dbReference type="GO" id="GO:0003848">
    <property type="term" value="F:2-amino-4-hydroxy-6-hydroxymethyldihydropteridine diphosphokinase activity"/>
    <property type="evidence" value="ECO:0007669"/>
    <property type="project" value="UniProtKB-EC"/>
</dbReference>
<keyword evidence="8" id="KW-0289">Folate biosynthesis</keyword>
<evidence type="ECO:0000313" key="11">
    <source>
        <dbReference type="Proteomes" id="UP000571017"/>
    </source>
</evidence>
<dbReference type="GO" id="GO:0016301">
    <property type="term" value="F:kinase activity"/>
    <property type="evidence" value="ECO:0007669"/>
    <property type="project" value="UniProtKB-KW"/>
</dbReference>